<evidence type="ECO:0000256" key="2">
    <source>
        <dbReference type="SAM" id="Phobius"/>
    </source>
</evidence>
<feature type="region of interest" description="Disordered" evidence="1">
    <location>
        <begin position="1"/>
        <end position="36"/>
    </location>
</feature>
<comment type="caution">
    <text evidence="3">The sequence shown here is derived from an EMBL/GenBank/DDBJ whole genome shotgun (WGS) entry which is preliminary data.</text>
</comment>
<gene>
    <name evidence="3" type="ORF">ACFSDA_00545</name>
</gene>
<dbReference type="RefSeq" id="WP_343903299.1">
    <property type="nucleotide sequence ID" value="NZ_BAAAIS010000001.1"/>
</dbReference>
<keyword evidence="2" id="KW-0472">Membrane</keyword>
<accession>A0ABW4PRV6</accession>
<sequence>MTALPPAPAPAAAPAAEPRHRLDPPRHLTPDPRRDRPWRTASVLLGSLIVLLVLVLLAASVLIPWYLDRNMTTVASTQELGSPTALSLEADVGDVTVVREADAQQVTLSLVESGATTPPPAGETVLARFTDSGTAQHPAISVRQPSGGNPVPWLDDTRDLLLVVPEDLDLDLDIQLDYGDVEAQGSFSALDVQAYTGAVDLQDLTVTGPLTVATDFGDVSVDLAAPVTSGVDITSDTGEVDLGLAPDAAGDVRIAADLGSVTVRAPGTARRTVDAVTDLGETRVDPLITGADGDIVGHIAVESSSGDVVITR</sequence>
<reference evidence="4" key="1">
    <citation type="journal article" date="2019" name="Int. J. Syst. Evol. Microbiol.">
        <title>The Global Catalogue of Microorganisms (GCM) 10K type strain sequencing project: providing services to taxonomists for standard genome sequencing and annotation.</title>
        <authorList>
            <consortium name="The Broad Institute Genomics Platform"/>
            <consortium name="The Broad Institute Genome Sequencing Center for Infectious Disease"/>
            <person name="Wu L."/>
            <person name="Ma J."/>
        </authorList>
    </citation>
    <scope>NUCLEOTIDE SEQUENCE [LARGE SCALE GENOMIC DNA]</scope>
    <source>
        <strain evidence="4">JCM 11650</strain>
    </source>
</reference>
<keyword evidence="2" id="KW-1133">Transmembrane helix</keyword>
<feature type="compositionally biased region" description="Basic and acidic residues" evidence="1">
    <location>
        <begin position="17"/>
        <end position="36"/>
    </location>
</feature>
<dbReference type="Proteomes" id="UP001597280">
    <property type="component" value="Unassembled WGS sequence"/>
</dbReference>
<evidence type="ECO:0000313" key="4">
    <source>
        <dbReference type="Proteomes" id="UP001597280"/>
    </source>
</evidence>
<dbReference type="EMBL" id="JBHUFL010000001">
    <property type="protein sequence ID" value="MFD1833547.1"/>
    <property type="molecule type" value="Genomic_DNA"/>
</dbReference>
<feature type="transmembrane region" description="Helical" evidence="2">
    <location>
        <begin position="43"/>
        <end position="67"/>
    </location>
</feature>
<evidence type="ECO:0000256" key="1">
    <source>
        <dbReference type="SAM" id="MobiDB-lite"/>
    </source>
</evidence>
<name>A0ABW4PRV6_9MICO</name>
<protein>
    <submittedName>
        <fullName evidence="3">DUF4097 family beta strand repeat-containing protein</fullName>
    </submittedName>
</protein>
<keyword evidence="4" id="KW-1185">Reference proteome</keyword>
<organism evidence="3 4">
    <name type="scientific">Brachybacterium rhamnosum</name>
    <dbReference type="NCBI Taxonomy" id="173361"/>
    <lineage>
        <taxon>Bacteria</taxon>
        <taxon>Bacillati</taxon>
        <taxon>Actinomycetota</taxon>
        <taxon>Actinomycetes</taxon>
        <taxon>Micrococcales</taxon>
        <taxon>Dermabacteraceae</taxon>
        <taxon>Brachybacterium</taxon>
    </lineage>
</organism>
<proteinExistence type="predicted"/>
<feature type="compositionally biased region" description="Pro residues" evidence="1">
    <location>
        <begin position="1"/>
        <end position="11"/>
    </location>
</feature>
<keyword evidence="2" id="KW-0812">Transmembrane</keyword>
<evidence type="ECO:0000313" key="3">
    <source>
        <dbReference type="EMBL" id="MFD1833547.1"/>
    </source>
</evidence>